<dbReference type="EMBL" id="CP026538">
    <property type="protein sequence ID" value="QAZ66643.1"/>
    <property type="molecule type" value="Genomic_DNA"/>
</dbReference>
<dbReference type="GO" id="GO:0005737">
    <property type="term" value="C:cytoplasm"/>
    <property type="evidence" value="ECO:0007669"/>
    <property type="project" value="TreeGrafter"/>
</dbReference>
<evidence type="ECO:0000256" key="8">
    <source>
        <dbReference type="ARBA" id="ARBA00023284"/>
    </source>
</evidence>
<dbReference type="GO" id="GO:0008379">
    <property type="term" value="F:thioredoxin peroxidase activity"/>
    <property type="evidence" value="ECO:0007669"/>
    <property type="project" value="TreeGrafter"/>
</dbReference>
<dbReference type="AlphaFoldDB" id="A0A4P6HHN6"/>
<evidence type="ECO:0000256" key="6">
    <source>
        <dbReference type="ARBA" id="ARBA00023002"/>
    </source>
</evidence>
<dbReference type="RefSeq" id="WP_129350152.1">
    <property type="nucleotide sequence ID" value="NZ_CP026538.1"/>
</dbReference>
<dbReference type="InterPro" id="IPR050924">
    <property type="entry name" value="Peroxiredoxin_BCP/PrxQ"/>
</dbReference>
<dbReference type="GO" id="GO:0034599">
    <property type="term" value="P:cellular response to oxidative stress"/>
    <property type="evidence" value="ECO:0007669"/>
    <property type="project" value="TreeGrafter"/>
</dbReference>
<accession>A0A4P6HHN6</accession>
<comment type="catalytic activity">
    <reaction evidence="12">
        <text>a hydroperoxide + [thioredoxin]-dithiol = an alcohol + [thioredoxin]-disulfide + H2O</text>
        <dbReference type="Rhea" id="RHEA:62620"/>
        <dbReference type="Rhea" id="RHEA-COMP:10698"/>
        <dbReference type="Rhea" id="RHEA-COMP:10700"/>
        <dbReference type="ChEBI" id="CHEBI:15377"/>
        <dbReference type="ChEBI" id="CHEBI:29950"/>
        <dbReference type="ChEBI" id="CHEBI:30879"/>
        <dbReference type="ChEBI" id="CHEBI:35924"/>
        <dbReference type="ChEBI" id="CHEBI:50058"/>
        <dbReference type="EC" id="1.11.1.24"/>
    </reaction>
</comment>
<keyword evidence="8" id="KW-0676">Redox-active center</keyword>
<comment type="similarity">
    <text evidence="10">Belongs to the peroxiredoxin family. BCP/PrxQ subfamily.</text>
</comment>
<evidence type="ECO:0000256" key="3">
    <source>
        <dbReference type="ARBA" id="ARBA00013017"/>
    </source>
</evidence>
<comment type="subunit">
    <text evidence="2">Monomer.</text>
</comment>
<dbReference type="KEGG" id="dcb:C3Y92_05055"/>
<evidence type="ECO:0000256" key="7">
    <source>
        <dbReference type="ARBA" id="ARBA00023157"/>
    </source>
</evidence>
<dbReference type="PROSITE" id="PS51352">
    <property type="entry name" value="THIOREDOXIN_2"/>
    <property type="match status" value="1"/>
</dbReference>
<gene>
    <name evidence="14" type="ORF">C3Y92_05055</name>
</gene>
<dbReference type="EC" id="1.11.1.24" evidence="3"/>
<dbReference type="PANTHER" id="PTHR42801:SF4">
    <property type="entry name" value="AHPC_TSA FAMILY PROTEIN"/>
    <property type="match status" value="1"/>
</dbReference>
<dbReference type="InterPro" id="IPR000866">
    <property type="entry name" value="AhpC/TSA"/>
</dbReference>
<evidence type="ECO:0000256" key="12">
    <source>
        <dbReference type="ARBA" id="ARBA00049091"/>
    </source>
</evidence>
<keyword evidence="4" id="KW-0575">Peroxidase</keyword>
<evidence type="ECO:0000313" key="14">
    <source>
        <dbReference type="EMBL" id="QAZ66643.1"/>
    </source>
</evidence>
<reference evidence="14 15" key="1">
    <citation type="submission" date="2018-02" db="EMBL/GenBank/DDBJ databases">
        <title>Genome sequence of Desulfovibrio carbinolicus DSM 3852.</title>
        <authorList>
            <person name="Wilbanks E."/>
            <person name="Skennerton C.T."/>
            <person name="Orphan V.J."/>
        </authorList>
    </citation>
    <scope>NUCLEOTIDE SEQUENCE [LARGE SCALE GENOMIC DNA]</scope>
    <source>
        <strain evidence="14 15">DSM 3852</strain>
    </source>
</reference>
<evidence type="ECO:0000313" key="15">
    <source>
        <dbReference type="Proteomes" id="UP000293296"/>
    </source>
</evidence>
<dbReference type="OrthoDB" id="9812811at2"/>
<keyword evidence="6" id="KW-0560">Oxidoreductase</keyword>
<proteinExistence type="inferred from homology"/>
<evidence type="ECO:0000256" key="11">
    <source>
        <dbReference type="ARBA" id="ARBA00042639"/>
    </source>
</evidence>
<dbReference type="InterPro" id="IPR013766">
    <property type="entry name" value="Thioredoxin_domain"/>
</dbReference>
<dbReference type="FunFam" id="3.40.30.10:FF:000007">
    <property type="entry name" value="Thioredoxin-dependent thiol peroxidase"/>
    <property type="match status" value="1"/>
</dbReference>
<evidence type="ECO:0000259" key="13">
    <source>
        <dbReference type="PROSITE" id="PS51352"/>
    </source>
</evidence>
<keyword evidence="15" id="KW-1185">Reference proteome</keyword>
<evidence type="ECO:0000256" key="9">
    <source>
        <dbReference type="ARBA" id="ARBA00032824"/>
    </source>
</evidence>
<dbReference type="CDD" id="cd03017">
    <property type="entry name" value="PRX_BCP"/>
    <property type="match status" value="1"/>
</dbReference>
<keyword evidence="7" id="KW-1015">Disulfide bond</keyword>
<sequence>MSDAPWPVEGSPAPDFSLADADGRVHSLADYSGRWLVLYFYPKDSTSGCTTEAVEFSGLLPRFLALGADVVGVSRDKPASHRKFIDKHELTVTLLSDPETTTLAAYGAWREKKVCGKACIGTVRSTFLIDPKGVVRKSWGQVAKAAGHAETVLAALSELAGS</sequence>
<dbReference type="GO" id="GO:0045454">
    <property type="term" value="P:cell redox homeostasis"/>
    <property type="evidence" value="ECO:0007669"/>
    <property type="project" value="TreeGrafter"/>
</dbReference>
<dbReference type="Gene3D" id="3.40.30.10">
    <property type="entry name" value="Glutaredoxin"/>
    <property type="match status" value="1"/>
</dbReference>
<keyword evidence="5" id="KW-0049">Antioxidant</keyword>
<organism evidence="14 15">
    <name type="scientific">Solidesulfovibrio carbinolicus</name>
    <dbReference type="NCBI Taxonomy" id="296842"/>
    <lineage>
        <taxon>Bacteria</taxon>
        <taxon>Pseudomonadati</taxon>
        <taxon>Thermodesulfobacteriota</taxon>
        <taxon>Desulfovibrionia</taxon>
        <taxon>Desulfovibrionales</taxon>
        <taxon>Desulfovibrionaceae</taxon>
        <taxon>Solidesulfovibrio</taxon>
    </lineage>
</organism>
<protein>
    <recommendedName>
        <fullName evidence="3">thioredoxin-dependent peroxiredoxin</fullName>
        <ecNumber evidence="3">1.11.1.24</ecNumber>
    </recommendedName>
    <alternativeName>
        <fullName evidence="9">Thioredoxin peroxidase</fullName>
    </alternativeName>
    <alternativeName>
        <fullName evidence="11">Thioredoxin-dependent peroxiredoxin Bcp</fullName>
    </alternativeName>
</protein>
<name>A0A4P6HHN6_9BACT</name>
<evidence type="ECO:0000256" key="5">
    <source>
        <dbReference type="ARBA" id="ARBA00022862"/>
    </source>
</evidence>
<dbReference type="PANTHER" id="PTHR42801">
    <property type="entry name" value="THIOREDOXIN-DEPENDENT PEROXIDE REDUCTASE"/>
    <property type="match status" value="1"/>
</dbReference>
<feature type="domain" description="Thioredoxin" evidence="13">
    <location>
        <begin position="7"/>
        <end position="161"/>
    </location>
</feature>
<dbReference type="InterPro" id="IPR036249">
    <property type="entry name" value="Thioredoxin-like_sf"/>
</dbReference>
<dbReference type="SUPFAM" id="SSF52833">
    <property type="entry name" value="Thioredoxin-like"/>
    <property type="match status" value="1"/>
</dbReference>
<evidence type="ECO:0000256" key="4">
    <source>
        <dbReference type="ARBA" id="ARBA00022559"/>
    </source>
</evidence>
<dbReference type="Proteomes" id="UP000293296">
    <property type="component" value="Chromosome"/>
</dbReference>
<comment type="function">
    <text evidence="1">Thiol-specific peroxidase that catalyzes the reduction of hydrogen peroxide and organic hydroperoxides to water and alcohols, respectively. Plays a role in cell protection against oxidative stress by detoxifying peroxides and as sensor of hydrogen peroxide-mediated signaling events.</text>
</comment>
<evidence type="ECO:0000256" key="1">
    <source>
        <dbReference type="ARBA" id="ARBA00003330"/>
    </source>
</evidence>
<evidence type="ECO:0000256" key="2">
    <source>
        <dbReference type="ARBA" id="ARBA00011245"/>
    </source>
</evidence>
<dbReference type="Pfam" id="PF00578">
    <property type="entry name" value="AhpC-TSA"/>
    <property type="match status" value="1"/>
</dbReference>
<evidence type="ECO:0000256" key="10">
    <source>
        <dbReference type="ARBA" id="ARBA00038489"/>
    </source>
</evidence>